<evidence type="ECO:0000313" key="2">
    <source>
        <dbReference type="Proteomes" id="UP000830395"/>
    </source>
</evidence>
<comment type="caution">
    <text evidence="1">The sequence shown here is derived from an EMBL/GenBank/DDBJ whole genome shotgun (WGS) entry which is preliminary data.</text>
</comment>
<organism evidence="1 2">
    <name type="scientific">Pangasius djambal</name>
    <dbReference type="NCBI Taxonomy" id="1691987"/>
    <lineage>
        <taxon>Eukaryota</taxon>
        <taxon>Metazoa</taxon>
        <taxon>Chordata</taxon>
        <taxon>Craniata</taxon>
        <taxon>Vertebrata</taxon>
        <taxon>Euteleostomi</taxon>
        <taxon>Actinopterygii</taxon>
        <taxon>Neopterygii</taxon>
        <taxon>Teleostei</taxon>
        <taxon>Ostariophysi</taxon>
        <taxon>Siluriformes</taxon>
        <taxon>Pangasiidae</taxon>
        <taxon>Pangasius</taxon>
    </lineage>
</organism>
<name>A0ACC5ZK60_9TELE</name>
<reference evidence="1" key="1">
    <citation type="submission" date="2020-02" db="EMBL/GenBank/DDBJ databases">
        <title>Genome sequencing of the panga catfish, Pangasius djambal.</title>
        <authorList>
            <person name="Wen M."/>
            <person name="Zahm M."/>
            <person name="Roques C."/>
            <person name="Cabau C."/>
            <person name="Klopp C."/>
            <person name="Donnadieu C."/>
            <person name="Jouanno E."/>
            <person name="Avarre J.-C."/>
            <person name="Campet M."/>
            <person name="Ha T."/>
            <person name="Dugue R."/>
            <person name="Lampietro C."/>
            <person name="Louis A."/>
            <person name="Herpin A."/>
            <person name="Echchiki A."/>
            <person name="Berthelot C."/>
            <person name="Parey E."/>
            <person name="Roest-Crollius H."/>
            <person name="Braasch I."/>
            <person name="Postlethwait J.H."/>
            <person name="Bobe J."/>
            <person name="Montfort J."/>
            <person name="Bouchez O."/>
            <person name="Begum T."/>
            <person name="Schartl M."/>
            <person name="Gustiano R."/>
            <person name="Guiguen Y."/>
        </authorList>
    </citation>
    <scope>NUCLEOTIDE SEQUENCE</scope>
    <source>
        <strain evidence="1">Pdj_M5554</strain>
    </source>
</reference>
<keyword evidence="2" id="KW-1185">Reference proteome</keyword>
<protein>
    <submittedName>
        <fullName evidence="1">Uncharacterized protein</fullName>
    </submittedName>
</protein>
<gene>
    <name evidence="1" type="ORF">PDJAM_G00166200</name>
</gene>
<evidence type="ECO:0000313" key="1">
    <source>
        <dbReference type="EMBL" id="MCJ8748555.1"/>
    </source>
</evidence>
<sequence>MYEGARVPSPEASANGAPGAATRPNGDEEPEEEEEAAPPKPVLVKKARREILDHERKRRVELKCMELQEMMEEQGYSEEEIRQKVGTFRQMLLEKEGVITREGSNPRPPVTVLPHGVEEDAEGSGFADGYEDDYDWHGDYYDRDSVTHDDYRAKRKSSSSPSPPPKKRKKKKGRRHSRVDSSSPTRRGKRKKSGKKHRRDRSTSGSRRKRRHRSGTPKNKHKDKSKLRKKSPAECTSRRPQRRGSCCSSRSASVSSTATISRSPSRSNLKYRTERQKRSSPSASPSPGLENGHHSERVRNGKHSGLSQLEGEKSSDKLRSLASSSPSEEQRQTSPNVREVKSHSALCRSPGRQQTHAQMGEAGKGEERQQRGGKLSSESSGKWAGRSCHSPAHSSDSHLDLQSKAKGTHVKKAKGSHSSKRHHHGRAVNRQRSVSASPTPHRRTSGRKKSKSSIQQRSSSWSSVRSSSRSKSREHMQSKAKSPHTRQNNSRERDSPHYSDAERTRRRSRSYSPIRKRRRDSPSFMEARRITSARKRPIPYYRPSPSSSSSLSSYSSSSRSRSRSRSYDSYSSYSRSESRNRTKSRSKSRRRSRGRSRSSSQSRSPSQAHSYYSHSSYESPGF</sequence>
<proteinExistence type="predicted"/>
<dbReference type="EMBL" id="CM041001">
    <property type="protein sequence ID" value="MCJ8748555.1"/>
    <property type="molecule type" value="Genomic_DNA"/>
</dbReference>
<accession>A0ACC5ZK60</accession>
<dbReference type="Proteomes" id="UP000830395">
    <property type="component" value="Chromosome 27"/>
</dbReference>